<dbReference type="Pfam" id="PF13432">
    <property type="entry name" value="TPR_16"/>
    <property type="match status" value="3"/>
</dbReference>
<keyword evidence="5 10" id="KW-0808">Transferase</keyword>
<evidence type="ECO:0000256" key="5">
    <source>
        <dbReference type="ARBA" id="ARBA00022679"/>
    </source>
</evidence>
<keyword evidence="11" id="KW-1185">Reference proteome</keyword>
<dbReference type="Pfam" id="PF14559">
    <property type="entry name" value="TPR_19"/>
    <property type="match status" value="1"/>
</dbReference>
<dbReference type="SUPFAM" id="SSF53756">
    <property type="entry name" value="UDP-Glycosyltransferase/glycogen phosphorylase"/>
    <property type="match status" value="1"/>
</dbReference>
<dbReference type="EC" id="2.4.1.255" evidence="3"/>
<keyword evidence="6" id="KW-0677">Repeat</keyword>
<dbReference type="Proteomes" id="UP000278222">
    <property type="component" value="Unassembled WGS sequence"/>
</dbReference>
<sequence>MSTIEAAWAALRAGRPAEAEATFRTLLAADGAHHAAMRGLALAAMAGGRAAEALEWIGRAVAPADAPAAWRLDHAGILLRAGRVEAAVAAARGLAATADPVLLAALGDLFMATRAWADAACVYRRALAAAPGQVAAWHNLGGALRRLSRFEEAAGAYRAALDREPGRWESWAGLAAALARGGAADDALAAFDRGLAIRPGHAATEQGRAELLQVMGRPAEALAGFDRAIAQAPDLASAHHARAILLDQMGRLDDAISGLQQAARLQPRNADLQYDLGRALRRGHRLQSAIAALQEAVRLDPAHGAALSALGAVLWQVNQSAAALEVFRRAVDVRPDHPPVVAHYANALHAFGRQDESRALFDRLLAQRPDDWPARLSSCVSRLPIVYRDEAERLAAREAYAADLAALAATPLPDDPAEVAARAEALHVRQPFYLAYQGENDRDLQAMFGGMACRIMAARLPEYGQRPPPPGLAPGERIRVGVLTAYFRNHSVWKVPLHSWLADLDRERFAIHGYFPDGEGDADTATARAFCAQFAAGPHGVDRWARRIRHDRLHVLLIPEIGMDPTTLQLAALHLAPVQATSWGHPQTSGMPTVDAFLSSDLMEPADGDDHYTERLVRLPGLSFRRMPMRRVPEAVTRADIGVEDEAFVYWCCQSLYKYLPADDDLFARIAARVPQARFVFVGYPMGDRVGNLIRDRIGAAFARAGLDAGRHCRFLGSLPGPRFAGVAHLADAFLDSVGWSGCNSTLESLDADLPVVTWPGRMMRGRHSLAILRLMGIADTVAGSADEYVEIAVRLARDPAWHASLRQRTRAARPILGQDRSWLAGLEAYLVQAAHGGAGAGGRATIG</sequence>
<evidence type="ECO:0000256" key="8">
    <source>
        <dbReference type="PROSITE-ProRule" id="PRU00339"/>
    </source>
</evidence>
<dbReference type="SMART" id="SM00028">
    <property type="entry name" value="TPR"/>
    <property type="match status" value="8"/>
</dbReference>
<dbReference type="Gene3D" id="3.40.50.11380">
    <property type="match status" value="1"/>
</dbReference>
<evidence type="ECO:0000259" key="9">
    <source>
        <dbReference type="Pfam" id="PF13844"/>
    </source>
</evidence>
<dbReference type="GO" id="GO:0097363">
    <property type="term" value="F:protein O-acetylglucosaminyltransferase activity"/>
    <property type="evidence" value="ECO:0007669"/>
    <property type="project" value="UniProtKB-EC"/>
</dbReference>
<dbReference type="Pfam" id="PF13844">
    <property type="entry name" value="Glyco_transf_41"/>
    <property type="match status" value="1"/>
</dbReference>
<feature type="repeat" description="TPR" evidence="8">
    <location>
        <begin position="270"/>
        <end position="303"/>
    </location>
</feature>
<evidence type="ECO:0000256" key="1">
    <source>
        <dbReference type="ARBA" id="ARBA00004922"/>
    </source>
</evidence>
<dbReference type="PANTHER" id="PTHR44835">
    <property type="entry name" value="UDP-N-ACETYLGLUCOSAMINE--PEPTIDE N-ACETYLGLUCOSAMINYLTRANSFERASE SPINDLY-RELATED"/>
    <property type="match status" value="1"/>
</dbReference>
<dbReference type="InterPro" id="IPR029489">
    <property type="entry name" value="OGT/SEC/SPY_C"/>
</dbReference>
<gene>
    <name evidence="10" type="ORF">EDC65_1801</name>
</gene>
<dbReference type="AlphaFoldDB" id="A0A3N1MFN1"/>
<accession>A0A3N1MFN1</accession>
<dbReference type="SUPFAM" id="SSF48452">
    <property type="entry name" value="TPR-like"/>
    <property type="match status" value="2"/>
</dbReference>
<evidence type="ECO:0000256" key="4">
    <source>
        <dbReference type="ARBA" id="ARBA00022676"/>
    </source>
</evidence>
<dbReference type="EMBL" id="RJKX01000013">
    <property type="protein sequence ID" value="ROQ00006.1"/>
    <property type="molecule type" value="Genomic_DNA"/>
</dbReference>
<feature type="repeat" description="TPR" evidence="8">
    <location>
        <begin position="304"/>
        <end position="337"/>
    </location>
</feature>
<dbReference type="InterPro" id="IPR019734">
    <property type="entry name" value="TPR_rpt"/>
</dbReference>
<reference evidence="10 11" key="1">
    <citation type="submission" date="2018-11" db="EMBL/GenBank/DDBJ databases">
        <title>Genomic Encyclopedia of Type Strains, Phase IV (KMG-IV): sequencing the most valuable type-strain genomes for metagenomic binning, comparative biology and taxonomic classification.</title>
        <authorList>
            <person name="Goeker M."/>
        </authorList>
    </citation>
    <scope>NUCLEOTIDE SEQUENCE [LARGE SCALE GENOMIC DNA]</scope>
    <source>
        <strain evidence="10 11">DSM 5900</strain>
    </source>
</reference>
<proteinExistence type="inferred from homology"/>
<dbReference type="PANTHER" id="PTHR44835:SF1">
    <property type="entry name" value="PROTEIN O-GLCNAC TRANSFERASE"/>
    <property type="match status" value="1"/>
</dbReference>
<organism evidence="10 11">
    <name type="scientific">Stella humosa</name>
    <dbReference type="NCBI Taxonomy" id="94"/>
    <lineage>
        <taxon>Bacteria</taxon>
        <taxon>Pseudomonadati</taxon>
        <taxon>Pseudomonadota</taxon>
        <taxon>Alphaproteobacteria</taxon>
        <taxon>Rhodospirillales</taxon>
        <taxon>Stellaceae</taxon>
        <taxon>Stella</taxon>
    </lineage>
</organism>
<feature type="repeat" description="TPR" evidence="8">
    <location>
        <begin position="134"/>
        <end position="167"/>
    </location>
</feature>
<evidence type="ECO:0000256" key="3">
    <source>
        <dbReference type="ARBA" id="ARBA00011970"/>
    </source>
</evidence>
<dbReference type="Gene3D" id="1.25.40.10">
    <property type="entry name" value="Tetratricopeptide repeat domain"/>
    <property type="match status" value="4"/>
</dbReference>
<feature type="repeat" description="TPR" evidence="8">
    <location>
        <begin position="236"/>
        <end position="269"/>
    </location>
</feature>
<evidence type="ECO:0000256" key="7">
    <source>
        <dbReference type="ARBA" id="ARBA00022803"/>
    </source>
</evidence>
<name>A0A3N1MFN1_9PROT</name>
<keyword evidence="7 8" id="KW-0802">TPR repeat</keyword>
<feature type="domain" description="O-GlcNAc transferase C-terminal" evidence="9">
    <location>
        <begin position="636"/>
        <end position="814"/>
    </location>
</feature>
<evidence type="ECO:0000256" key="6">
    <source>
        <dbReference type="ARBA" id="ARBA00022737"/>
    </source>
</evidence>
<dbReference type="InterPro" id="IPR011990">
    <property type="entry name" value="TPR-like_helical_dom_sf"/>
</dbReference>
<comment type="pathway">
    <text evidence="1">Protein modification; protein glycosylation.</text>
</comment>
<dbReference type="InterPro" id="IPR051939">
    <property type="entry name" value="Glycosyltr_41/O-GlcNAc_trsf"/>
</dbReference>
<protein>
    <recommendedName>
        <fullName evidence="3">protein O-GlcNAc transferase</fullName>
        <ecNumber evidence="3">2.4.1.255</ecNumber>
    </recommendedName>
</protein>
<dbReference type="RefSeq" id="WP_123689331.1">
    <property type="nucleotide sequence ID" value="NZ_AP019700.1"/>
</dbReference>
<dbReference type="OrthoDB" id="146908at2"/>
<evidence type="ECO:0000313" key="10">
    <source>
        <dbReference type="EMBL" id="ROQ00006.1"/>
    </source>
</evidence>
<comment type="similarity">
    <text evidence="2">Belongs to the glycosyltransferase 41 family. O-GlcNAc transferase subfamily.</text>
</comment>
<comment type="caution">
    <text evidence="10">The sequence shown here is derived from an EMBL/GenBank/DDBJ whole genome shotgun (WGS) entry which is preliminary data.</text>
</comment>
<keyword evidence="4" id="KW-0328">Glycosyltransferase</keyword>
<evidence type="ECO:0000313" key="11">
    <source>
        <dbReference type="Proteomes" id="UP000278222"/>
    </source>
</evidence>
<dbReference type="PROSITE" id="PS50005">
    <property type="entry name" value="TPR"/>
    <property type="match status" value="4"/>
</dbReference>
<dbReference type="Gene3D" id="3.40.50.2000">
    <property type="entry name" value="Glycogen Phosphorylase B"/>
    <property type="match status" value="1"/>
</dbReference>
<evidence type="ECO:0000256" key="2">
    <source>
        <dbReference type="ARBA" id="ARBA00005386"/>
    </source>
</evidence>